<dbReference type="InterPro" id="IPR010802">
    <property type="entry name" value="DUF1400"/>
</dbReference>
<protein>
    <submittedName>
        <fullName evidence="2">Uncharacterized membrane protein</fullName>
    </submittedName>
</protein>
<keyword evidence="3" id="KW-1185">Reference proteome</keyword>
<accession>Q7V9E9</accession>
<dbReference type="KEGG" id="pma:Pro_1884"/>
<evidence type="ECO:0000259" key="1">
    <source>
        <dbReference type="Pfam" id="PF07176"/>
    </source>
</evidence>
<proteinExistence type="predicted"/>
<dbReference type="eggNOG" id="COG4188">
    <property type="taxonomic scope" value="Bacteria"/>
</dbReference>
<reference evidence="2 3" key="1">
    <citation type="journal article" date="2003" name="Proc. Natl. Acad. Sci. U.S.A.">
        <title>Genome sequence of the cyanobacterium Prochlorococcus marinus SS120, a nearly minimal oxyphototrophic genome.</title>
        <authorList>
            <person name="Dufresne A."/>
            <person name="Salanoubat M."/>
            <person name="Partensky F."/>
            <person name="Artiguenave F."/>
            <person name="Axmann I.M."/>
            <person name="Barbe V."/>
            <person name="Duprat S."/>
            <person name="Galperin M.Y."/>
            <person name="Koonin E.V."/>
            <person name="Le Gall F."/>
            <person name="Makarova K.S."/>
            <person name="Ostrowski M."/>
            <person name="Oztas S."/>
            <person name="Robert C."/>
            <person name="Rogozin I.B."/>
            <person name="Scanlan D.J."/>
            <person name="Tandeau de Marsac N."/>
            <person name="Weissenbach J."/>
            <person name="Wincker P."/>
            <person name="Wolf Y.I."/>
            <person name="Hess W.R."/>
        </authorList>
    </citation>
    <scope>NUCLEOTIDE SEQUENCE [LARGE SCALE GENOMIC DNA]</scope>
    <source>
        <strain evidence="3">SARG / CCMP1375 / SS120</strain>
    </source>
</reference>
<name>Q7V9E9_PROMA</name>
<evidence type="ECO:0000313" key="2">
    <source>
        <dbReference type="EMBL" id="AAQ00928.1"/>
    </source>
</evidence>
<evidence type="ECO:0000313" key="3">
    <source>
        <dbReference type="Proteomes" id="UP000001420"/>
    </source>
</evidence>
<dbReference type="PATRIC" id="fig|167539.5.peg.1987"/>
<dbReference type="EnsemblBacteria" id="AAQ00928">
    <property type="protein sequence ID" value="AAQ00928"/>
    <property type="gene ID" value="Pro_1884"/>
</dbReference>
<dbReference type="RefSeq" id="WP_011126033.1">
    <property type="nucleotide sequence ID" value="NC_005042.1"/>
</dbReference>
<dbReference type="AlphaFoldDB" id="Q7V9E9"/>
<dbReference type="Pfam" id="PF07176">
    <property type="entry name" value="DUF1400"/>
    <property type="match status" value="1"/>
</dbReference>
<gene>
    <name evidence="2" type="ordered locus">Pro_1884</name>
</gene>
<dbReference type="STRING" id="167539.Pro_1884"/>
<dbReference type="Proteomes" id="UP000001420">
    <property type="component" value="Chromosome"/>
</dbReference>
<sequence length="188" mass="21478">MNINKAKGYLISMMLIVTNLIFYPAYSAEKITFYISILSRSITVEELENFSKRGVKSQFLKRVLKNQNEREIREILRKEYKAPIKLTSRLLYSKIGGVILKRVSKIIYPYRIPEESISIVALKAATIEAIAKGDETINIISFIKAYPSKVIAIDVSELLKVINKVESTNELVRFFSNAPLDKLKKDSN</sequence>
<dbReference type="OrthoDB" id="539781at2"/>
<dbReference type="EMBL" id="AE017126">
    <property type="protein sequence ID" value="AAQ00928.1"/>
    <property type="molecule type" value="Genomic_DNA"/>
</dbReference>
<organism evidence="2 3">
    <name type="scientific">Prochlorococcus marinus (strain SARG / CCMP1375 / SS120)</name>
    <dbReference type="NCBI Taxonomy" id="167539"/>
    <lineage>
        <taxon>Bacteria</taxon>
        <taxon>Bacillati</taxon>
        <taxon>Cyanobacteriota</taxon>
        <taxon>Cyanophyceae</taxon>
        <taxon>Synechococcales</taxon>
        <taxon>Prochlorococcaceae</taxon>
        <taxon>Prochlorococcus</taxon>
    </lineage>
</organism>
<feature type="domain" description="DUF1400" evidence="1">
    <location>
        <begin position="27"/>
        <end position="154"/>
    </location>
</feature>
<dbReference type="HOGENOM" id="CLU_107447_1_0_3"/>